<dbReference type="EMBL" id="SDPP02000006">
    <property type="protein sequence ID" value="KAA1372963.1"/>
    <property type="molecule type" value="Genomic_DNA"/>
</dbReference>
<sequence length="371" mass="40244">MSDARPLRVLTIGPAPLSADSRGGMATVLTLMAAHPDPRVSIRVVPTYADHGVVRRTLLGVRGMLLASALVMAGRADVLHVHLAHGGSVVRKALPLAAARLRGVPTVVHEHSYDFAGWFDGLPPRVQTLVRRAVAADVWLVLADHHVADFGGRLGMDERRVHVLHNPVELARGVEAPRARPPGRVVQAVSLGRLGHRKGSYDVVAAVALLPADMRARLRVVLAGDGEIDEVRRAVDDAGVGDVVEVRGWQDPAERDALTRASQVFLLPSYEEGLPMAMLEAMAQGLAPVVSPVGGIPDVVRDEVEGLLVEPGDVTALSTAIRRLVEDDELRVRVASAALSRSKHFDVDGWYDDLTDLWIRLVDRRRDRPRR</sequence>
<evidence type="ECO:0000259" key="5">
    <source>
        <dbReference type="Pfam" id="PF13439"/>
    </source>
</evidence>
<organism evidence="6 7">
    <name type="scientific">Aeromicrobium fastidiosum</name>
    <dbReference type="NCBI Taxonomy" id="52699"/>
    <lineage>
        <taxon>Bacteria</taxon>
        <taxon>Bacillati</taxon>
        <taxon>Actinomycetota</taxon>
        <taxon>Actinomycetes</taxon>
        <taxon>Propionibacteriales</taxon>
        <taxon>Nocardioidaceae</taxon>
        <taxon>Aeromicrobium</taxon>
    </lineage>
</organism>
<dbReference type="PANTHER" id="PTHR12526">
    <property type="entry name" value="GLYCOSYLTRANSFERASE"/>
    <property type="match status" value="1"/>
</dbReference>
<dbReference type="Gene3D" id="3.40.50.2000">
    <property type="entry name" value="Glycogen Phosphorylase B"/>
    <property type="match status" value="2"/>
</dbReference>
<dbReference type="OrthoDB" id="477186at2"/>
<dbReference type="AlphaFoldDB" id="A0A641AIB5"/>
<gene>
    <name evidence="6" type="ORF">ESP62_017870</name>
</gene>
<evidence type="ECO:0000256" key="3">
    <source>
        <dbReference type="ARBA" id="ARBA00022679"/>
    </source>
</evidence>
<dbReference type="GO" id="GO:0016757">
    <property type="term" value="F:glycosyltransferase activity"/>
    <property type="evidence" value="ECO:0007669"/>
    <property type="project" value="UniProtKB-KW"/>
</dbReference>
<dbReference type="Proteomes" id="UP001515100">
    <property type="component" value="Unassembled WGS sequence"/>
</dbReference>
<reference evidence="6" key="1">
    <citation type="submission" date="2019-09" db="EMBL/GenBank/DDBJ databases">
        <authorList>
            <person name="Li J."/>
        </authorList>
    </citation>
    <scope>NUCLEOTIDE SEQUENCE [LARGE SCALE GENOMIC DNA]</scope>
    <source>
        <strain evidence="6">NRBC 14897</strain>
    </source>
</reference>
<comment type="similarity">
    <text evidence="1">Belongs to the glycosyltransferase group 1 family. Glycosyltransferase 4 subfamily.</text>
</comment>
<keyword evidence="7" id="KW-1185">Reference proteome</keyword>
<protein>
    <submittedName>
        <fullName evidence="6">Glycosyltransferase family 4 protein</fullName>
    </submittedName>
</protein>
<name>A0A641AIB5_9ACTN</name>
<dbReference type="PANTHER" id="PTHR12526:SF640">
    <property type="entry name" value="COLANIC ACID BIOSYNTHESIS GLYCOSYLTRANSFERASE WCAL-RELATED"/>
    <property type="match status" value="1"/>
</dbReference>
<evidence type="ECO:0000313" key="6">
    <source>
        <dbReference type="EMBL" id="KAA1372963.1"/>
    </source>
</evidence>
<dbReference type="InterPro" id="IPR028098">
    <property type="entry name" value="Glyco_trans_4-like_N"/>
</dbReference>
<feature type="domain" description="Glycosyl transferase family 1" evidence="4">
    <location>
        <begin position="187"/>
        <end position="338"/>
    </location>
</feature>
<dbReference type="InterPro" id="IPR001296">
    <property type="entry name" value="Glyco_trans_1"/>
</dbReference>
<dbReference type="SUPFAM" id="SSF53756">
    <property type="entry name" value="UDP-Glycosyltransferase/glycogen phosphorylase"/>
    <property type="match status" value="1"/>
</dbReference>
<evidence type="ECO:0000313" key="7">
    <source>
        <dbReference type="Proteomes" id="UP001515100"/>
    </source>
</evidence>
<dbReference type="RefSeq" id="WP_129185327.1">
    <property type="nucleotide sequence ID" value="NZ_JAGIOG010000001.1"/>
</dbReference>
<accession>A0A641AIB5</accession>
<dbReference type="Pfam" id="PF00534">
    <property type="entry name" value="Glycos_transf_1"/>
    <property type="match status" value="1"/>
</dbReference>
<evidence type="ECO:0000259" key="4">
    <source>
        <dbReference type="Pfam" id="PF00534"/>
    </source>
</evidence>
<feature type="domain" description="Glycosyltransferase subfamily 4-like N-terminal" evidence="5">
    <location>
        <begin position="27"/>
        <end position="172"/>
    </location>
</feature>
<keyword evidence="3" id="KW-0808">Transferase</keyword>
<dbReference type="Pfam" id="PF13439">
    <property type="entry name" value="Glyco_transf_4"/>
    <property type="match status" value="1"/>
</dbReference>
<evidence type="ECO:0000256" key="2">
    <source>
        <dbReference type="ARBA" id="ARBA00022676"/>
    </source>
</evidence>
<comment type="caution">
    <text evidence="6">The sequence shown here is derived from an EMBL/GenBank/DDBJ whole genome shotgun (WGS) entry which is preliminary data.</text>
</comment>
<evidence type="ECO:0000256" key="1">
    <source>
        <dbReference type="ARBA" id="ARBA00009481"/>
    </source>
</evidence>
<proteinExistence type="inferred from homology"/>
<dbReference type="CDD" id="cd03801">
    <property type="entry name" value="GT4_PimA-like"/>
    <property type="match status" value="1"/>
</dbReference>
<keyword evidence="2" id="KW-0328">Glycosyltransferase</keyword>